<feature type="domain" description="IclR-ED" evidence="5">
    <location>
        <begin position="81"/>
        <end position="263"/>
    </location>
</feature>
<dbReference type="InterPro" id="IPR001845">
    <property type="entry name" value="HTH_ArsR_DNA-bd_dom"/>
</dbReference>
<dbReference type="Gene3D" id="1.10.10.10">
    <property type="entry name" value="Winged helix-like DNA-binding domain superfamily/Winged helix DNA-binding domain"/>
    <property type="match status" value="1"/>
</dbReference>
<dbReference type="InterPro" id="IPR014757">
    <property type="entry name" value="Tscrpt_reg_IclR_C"/>
</dbReference>
<evidence type="ECO:0000313" key="6">
    <source>
        <dbReference type="EMBL" id="GGC29597.1"/>
    </source>
</evidence>
<keyword evidence="1" id="KW-0805">Transcription regulation</keyword>
<evidence type="ECO:0000256" key="2">
    <source>
        <dbReference type="ARBA" id="ARBA00023125"/>
    </source>
</evidence>
<keyword evidence="3" id="KW-0804">Transcription</keyword>
<dbReference type="SUPFAM" id="SSF55781">
    <property type="entry name" value="GAF domain-like"/>
    <property type="match status" value="1"/>
</dbReference>
<dbReference type="InterPro" id="IPR050707">
    <property type="entry name" value="HTH_MetabolicPath_Reg"/>
</dbReference>
<dbReference type="PANTHER" id="PTHR30136:SF8">
    <property type="entry name" value="TRANSCRIPTIONAL REGULATORY PROTEIN"/>
    <property type="match status" value="1"/>
</dbReference>
<dbReference type="InterPro" id="IPR036388">
    <property type="entry name" value="WH-like_DNA-bd_sf"/>
</dbReference>
<evidence type="ECO:0000259" key="4">
    <source>
        <dbReference type="PROSITE" id="PS51077"/>
    </source>
</evidence>
<evidence type="ECO:0008006" key="8">
    <source>
        <dbReference type="Google" id="ProtNLM"/>
    </source>
</evidence>
<sequence length="282" mass="30384">MATQKAGIQEASEGPAVLESVGIVFRLLDEMSSARRPMGVTELAQIVEEPKPRVYRHLASLRQLGVVEQDPVSEKYRLGARLVIYGAAASEQFDLRTLADPYLTQIRDATGQTALLSVATNDTALVVATVESKANVCISVKPGNRVQPYCSAQGRIVLAFADEASQQRVMRRKMLRLTPNTMTDPAELAARLKLIRARLYDDADGEVTFGINALCCPIFGMNNVVLGTIGIVGSSGEVVSPPDPTMLQHVQTAAAALSARMNGDAYEHTLAAHRKKGNKPKA</sequence>
<dbReference type="PANTHER" id="PTHR30136">
    <property type="entry name" value="HELIX-TURN-HELIX TRANSCRIPTIONAL REGULATOR, ICLR FAMILY"/>
    <property type="match status" value="1"/>
</dbReference>
<organism evidence="6 7">
    <name type="scientific">Paraburkholderia caffeinilytica</name>
    <dbReference type="NCBI Taxonomy" id="1761016"/>
    <lineage>
        <taxon>Bacteria</taxon>
        <taxon>Pseudomonadati</taxon>
        <taxon>Pseudomonadota</taxon>
        <taxon>Betaproteobacteria</taxon>
        <taxon>Burkholderiales</taxon>
        <taxon>Burkholderiaceae</taxon>
        <taxon>Paraburkholderia</taxon>
    </lineage>
</organism>
<evidence type="ECO:0000259" key="5">
    <source>
        <dbReference type="PROSITE" id="PS51078"/>
    </source>
</evidence>
<dbReference type="Proteomes" id="UP000602004">
    <property type="component" value="Unassembled WGS sequence"/>
</dbReference>
<dbReference type="InterPro" id="IPR029016">
    <property type="entry name" value="GAF-like_dom_sf"/>
</dbReference>
<reference evidence="7" key="1">
    <citation type="journal article" date="2019" name="Int. J. Syst. Evol. Microbiol.">
        <title>The Global Catalogue of Microorganisms (GCM) 10K type strain sequencing project: providing services to taxonomists for standard genome sequencing and annotation.</title>
        <authorList>
            <consortium name="The Broad Institute Genomics Platform"/>
            <consortium name="The Broad Institute Genome Sequencing Center for Infectious Disease"/>
            <person name="Wu L."/>
            <person name="Ma J."/>
        </authorList>
    </citation>
    <scope>NUCLEOTIDE SEQUENCE [LARGE SCALE GENOMIC DNA]</scope>
    <source>
        <strain evidence="7">CGMCC 1.15103</strain>
    </source>
</reference>
<accession>A0ABQ1LV63</accession>
<dbReference type="SMART" id="SM00418">
    <property type="entry name" value="HTH_ARSR"/>
    <property type="match status" value="1"/>
</dbReference>
<dbReference type="SMART" id="SM00346">
    <property type="entry name" value="HTH_ICLR"/>
    <property type="match status" value="1"/>
</dbReference>
<dbReference type="Gene3D" id="3.30.450.40">
    <property type="match status" value="1"/>
</dbReference>
<dbReference type="Pfam" id="PF09339">
    <property type="entry name" value="HTH_IclR"/>
    <property type="match status" value="1"/>
</dbReference>
<dbReference type="InterPro" id="IPR011991">
    <property type="entry name" value="ArsR-like_HTH"/>
</dbReference>
<name>A0ABQ1LV63_9BURK</name>
<proteinExistence type="predicted"/>
<evidence type="ECO:0000256" key="1">
    <source>
        <dbReference type="ARBA" id="ARBA00023015"/>
    </source>
</evidence>
<dbReference type="InterPro" id="IPR005471">
    <property type="entry name" value="Tscrpt_reg_IclR_N"/>
</dbReference>
<comment type="caution">
    <text evidence="6">The sequence shown here is derived from an EMBL/GenBank/DDBJ whole genome shotgun (WGS) entry which is preliminary data.</text>
</comment>
<protein>
    <recommendedName>
        <fullName evidence="8">IclR family transcriptional regulator</fullName>
    </recommendedName>
</protein>
<dbReference type="EMBL" id="BMHL01000002">
    <property type="protein sequence ID" value="GGC29597.1"/>
    <property type="molecule type" value="Genomic_DNA"/>
</dbReference>
<dbReference type="SUPFAM" id="SSF46785">
    <property type="entry name" value="Winged helix' DNA-binding domain"/>
    <property type="match status" value="1"/>
</dbReference>
<dbReference type="PROSITE" id="PS51077">
    <property type="entry name" value="HTH_ICLR"/>
    <property type="match status" value="1"/>
</dbReference>
<dbReference type="RefSeq" id="WP_115782686.1">
    <property type="nucleotide sequence ID" value="NZ_BMHL01000002.1"/>
</dbReference>
<dbReference type="InterPro" id="IPR036390">
    <property type="entry name" value="WH_DNA-bd_sf"/>
</dbReference>
<feature type="domain" description="HTH iclR-type" evidence="4">
    <location>
        <begin position="18"/>
        <end position="80"/>
    </location>
</feature>
<dbReference type="CDD" id="cd00090">
    <property type="entry name" value="HTH_ARSR"/>
    <property type="match status" value="1"/>
</dbReference>
<dbReference type="PROSITE" id="PS51078">
    <property type="entry name" value="ICLR_ED"/>
    <property type="match status" value="1"/>
</dbReference>
<dbReference type="Pfam" id="PF01614">
    <property type="entry name" value="IclR_C"/>
    <property type="match status" value="1"/>
</dbReference>
<evidence type="ECO:0000256" key="3">
    <source>
        <dbReference type="ARBA" id="ARBA00023163"/>
    </source>
</evidence>
<evidence type="ECO:0000313" key="7">
    <source>
        <dbReference type="Proteomes" id="UP000602004"/>
    </source>
</evidence>
<keyword evidence="7" id="KW-1185">Reference proteome</keyword>
<gene>
    <name evidence="6" type="ORF">GCM10011400_15240</name>
</gene>
<keyword evidence="2" id="KW-0238">DNA-binding</keyword>